<dbReference type="GeneID" id="108073787"/>
<evidence type="ECO:0000256" key="2">
    <source>
        <dbReference type="ARBA" id="ARBA00004777"/>
    </source>
</evidence>
<evidence type="ECO:0000256" key="1">
    <source>
        <dbReference type="ARBA" id="ARBA00001974"/>
    </source>
</evidence>
<evidence type="ECO:0000256" key="7">
    <source>
        <dbReference type="RuleBase" id="RU004254"/>
    </source>
</evidence>
<comment type="pathway">
    <text evidence="2 7">One-carbon metabolism; tetrahydrofolate interconversion.</text>
</comment>
<evidence type="ECO:0000313" key="9">
    <source>
        <dbReference type="RefSeq" id="XP_070141252.1"/>
    </source>
</evidence>
<keyword evidence="8" id="KW-1185">Reference proteome</keyword>
<accession>A0ABM4GEX1</accession>
<name>A0ABM4GEX1_DROKI</name>
<comment type="similarity">
    <text evidence="3">Belongs to the methylenetetrahydrofolate reductase family.</text>
</comment>
<reference evidence="9" key="1">
    <citation type="submission" date="2025-08" db="UniProtKB">
        <authorList>
            <consortium name="RefSeq"/>
        </authorList>
    </citation>
    <scope>IDENTIFICATION</scope>
    <source>
        <strain evidence="9">14028-0561.14</strain>
        <tissue evidence="9">Whole fly</tissue>
    </source>
</reference>
<organism evidence="8 9">
    <name type="scientific">Drosophila kikkawai</name>
    <name type="common">Fruit fly</name>
    <dbReference type="NCBI Taxonomy" id="30033"/>
    <lineage>
        <taxon>Eukaryota</taxon>
        <taxon>Metazoa</taxon>
        <taxon>Ecdysozoa</taxon>
        <taxon>Arthropoda</taxon>
        <taxon>Hexapoda</taxon>
        <taxon>Insecta</taxon>
        <taxon>Pterygota</taxon>
        <taxon>Neoptera</taxon>
        <taxon>Endopterygota</taxon>
        <taxon>Diptera</taxon>
        <taxon>Brachycera</taxon>
        <taxon>Muscomorpha</taxon>
        <taxon>Ephydroidea</taxon>
        <taxon>Drosophilidae</taxon>
        <taxon>Drosophila</taxon>
        <taxon>Sophophora</taxon>
    </lineage>
</organism>
<dbReference type="PANTHER" id="PTHR45754">
    <property type="entry name" value="METHYLENETETRAHYDROFOLATE REDUCTASE"/>
    <property type="match status" value="1"/>
</dbReference>
<evidence type="ECO:0000256" key="3">
    <source>
        <dbReference type="ARBA" id="ARBA00006743"/>
    </source>
</evidence>
<dbReference type="Proteomes" id="UP001652661">
    <property type="component" value="Chromosome 3L"/>
</dbReference>
<sequence>MAHFVDSPRQNFFSYVPCVTFASKQHGVKEPRIGPLIEGRQLQQRLYYGIEVMPHTDGIPVCLNLNRLLPFMPLFVSIAWLAKSSWDVEPLGRVDSLQLAKHLASKIPVMPHLTLYRLNDERLDQFLDLNFSNVLALRGSTIYENQTYAYSKTIVERAKEKFKDKATVCVAGFPEGYNIAEGEPPDLKIHLHYLKEKVDAGADCIITQACYRPEIIIDYVKKVRAAGITVPIMVGIAAHESFKKYKTIEKEQGARLPPRLHEKLAKMGNKFEKDVRTDPHLIRNLFVRINVNIICQILKADIQVYGFQIFTLNNFGATAGLLRELRQQKLFGGTQGLAAARSFDLFSFASLGAVASLPYLHTHWHTHEALTQVQAGMCVAATTASERWPRNWQA</sequence>
<evidence type="ECO:0000256" key="5">
    <source>
        <dbReference type="ARBA" id="ARBA00022827"/>
    </source>
</evidence>
<dbReference type="RefSeq" id="XP_070141252.1">
    <property type="nucleotide sequence ID" value="XM_070285151.1"/>
</dbReference>
<dbReference type="Gene3D" id="3.20.20.220">
    <property type="match status" value="1"/>
</dbReference>
<dbReference type="PANTHER" id="PTHR45754:SF3">
    <property type="entry name" value="METHYLENETETRAHYDROFOLATE REDUCTASE (NADPH)"/>
    <property type="match status" value="1"/>
</dbReference>
<keyword evidence="5" id="KW-0274">FAD</keyword>
<gene>
    <name evidence="9" type="primary">LOC108073787</name>
</gene>
<proteinExistence type="inferred from homology"/>
<evidence type="ECO:0000256" key="4">
    <source>
        <dbReference type="ARBA" id="ARBA00022630"/>
    </source>
</evidence>
<evidence type="ECO:0000256" key="6">
    <source>
        <dbReference type="ARBA" id="ARBA00023002"/>
    </source>
</evidence>
<dbReference type="InterPro" id="IPR003171">
    <property type="entry name" value="Mehydrof_redctse-like"/>
</dbReference>
<comment type="cofactor">
    <cofactor evidence="1">
        <name>FAD</name>
        <dbReference type="ChEBI" id="CHEBI:57692"/>
    </cofactor>
</comment>
<dbReference type="CDD" id="cd00537">
    <property type="entry name" value="MTHFR"/>
    <property type="match status" value="1"/>
</dbReference>
<keyword evidence="4" id="KW-0285">Flavoprotein</keyword>
<keyword evidence="6" id="KW-0560">Oxidoreductase</keyword>
<dbReference type="InterPro" id="IPR029041">
    <property type="entry name" value="FAD-linked_oxidoreductase-like"/>
</dbReference>
<protein>
    <submittedName>
        <fullName evidence="9">5,10-methylenetetrahydrofolate reductase-like isoform X1</fullName>
    </submittedName>
</protein>
<dbReference type="Pfam" id="PF02219">
    <property type="entry name" value="MTHFR"/>
    <property type="match status" value="1"/>
</dbReference>
<evidence type="ECO:0000313" key="8">
    <source>
        <dbReference type="Proteomes" id="UP001652661"/>
    </source>
</evidence>
<dbReference type="SUPFAM" id="SSF51730">
    <property type="entry name" value="FAD-linked oxidoreductase"/>
    <property type="match status" value="1"/>
</dbReference>